<dbReference type="InterPro" id="IPR033434">
    <property type="entry name" value="MucB/RseB_N"/>
</dbReference>
<feature type="domain" description="MucB/RseB N-terminal" evidence="6">
    <location>
        <begin position="41"/>
        <end position="196"/>
    </location>
</feature>
<dbReference type="GO" id="GO:0032885">
    <property type="term" value="P:regulation of polysaccharide biosynthetic process"/>
    <property type="evidence" value="ECO:0007669"/>
    <property type="project" value="TreeGrafter"/>
</dbReference>
<name>A0AAN1WFS0_9GAMM</name>
<dbReference type="AlphaFoldDB" id="A0AAN1WFS0"/>
<dbReference type="CDD" id="cd16327">
    <property type="entry name" value="RseB"/>
    <property type="match status" value="1"/>
</dbReference>
<dbReference type="Gene3D" id="2.50.20.10">
    <property type="entry name" value="Lipoprotein localisation LolA/LolB/LppX"/>
    <property type="match status" value="1"/>
</dbReference>
<protein>
    <submittedName>
        <fullName evidence="8">Sigma-E factor negative regulatory protein RseB</fullName>
    </submittedName>
</protein>
<dbReference type="Gene3D" id="3.30.200.100">
    <property type="entry name" value="MucB/RseB, C-terminal domain"/>
    <property type="match status" value="1"/>
</dbReference>
<keyword evidence="4" id="KW-0574">Periplasm</keyword>
<dbReference type="EMBL" id="AP023086">
    <property type="protein sequence ID" value="BCD96710.1"/>
    <property type="molecule type" value="Genomic_DNA"/>
</dbReference>
<evidence type="ECO:0000256" key="5">
    <source>
        <dbReference type="SAM" id="SignalP"/>
    </source>
</evidence>
<dbReference type="InterPro" id="IPR005588">
    <property type="entry name" value="MucB_RseB"/>
</dbReference>
<dbReference type="RefSeq" id="WP_236986200.1">
    <property type="nucleotide sequence ID" value="NZ_AP023086.1"/>
</dbReference>
<dbReference type="KEGG" id="marq:MARGE09_P0910"/>
<keyword evidence="9" id="KW-1185">Reference proteome</keyword>
<comment type="subcellular location">
    <subcellularLocation>
        <location evidence="1">Periplasm</location>
    </subcellularLocation>
</comment>
<evidence type="ECO:0000259" key="7">
    <source>
        <dbReference type="Pfam" id="PF17188"/>
    </source>
</evidence>
<keyword evidence="3 5" id="KW-0732">Signal</keyword>
<evidence type="ECO:0000313" key="9">
    <source>
        <dbReference type="Proteomes" id="UP001320119"/>
    </source>
</evidence>
<dbReference type="InterPro" id="IPR038484">
    <property type="entry name" value="MucB/RseB_C_sf"/>
</dbReference>
<evidence type="ECO:0000313" key="8">
    <source>
        <dbReference type="EMBL" id="BCD96710.1"/>
    </source>
</evidence>
<gene>
    <name evidence="8" type="ORF">MARGE09_P0910</name>
</gene>
<accession>A0AAN1WFS0</accession>
<dbReference type="Pfam" id="PF17188">
    <property type="entry name" value="MucB_RseB_C"/>
    <property type="match status" value="1"/>
</dbReference>
<dbReference type="PANTHER" id="PTHR38782:SF1">
    <property type="entry name" value="SIGMA-E FACTOR REGULATORY PROTEIN RSEB"/>
    <property type="match status" value="1"/>
</dbReference>
<dbReference type="PANTHER" id="PTHR38782">
    <property type="match status" value="1"/>
</dbReference>
<proteinExistence type="inferred from homology"/>
<comment type="similarity">
    <text evidence="2">Belongs to the RseB family.</text>
</comment>
<evidence type="ECO:0000256" key="1">
    <source>
        <dbReference type="ARBA" id="ARBA00004418"/>
    </source>
</evidence>
<evidence type="ECO:0000259" key="6">
    <source>
        <dbReference type="Pfam" id="PF03888"/>
    </source>
</evidence>
<feature type="chain" id="PRO_5042833253" evidence="5">
    <location>
        <begin position="31"/>
        <end position="320"/>
    </location>
</feature>
<feature type="domain" description="MucB/RseB C-terminal" evidence="7">
    <location>
        <begin position="224"/>
        <end position="314"/>
    </location>
</feature>
<evidence type="ECO:0000256" key="4">
    <source>
        <dbReference type="ARBA" id="ARBA00022764"/>
    </source>
</evidence>
<dbReference type="InterPro" id="IPR033436">
    <property type="entry name" value="MucB/RseB_C"/>
</dbReference>
<dbReference type="GO" id="GO:0030288">
    <property type="term" value="C:outer membrane-bounded periplasmic space"/>
    <property type="evidence" value="ECO:0007669"/>
    <property type="project" value="TreeGrafter"/>
</dbReference>
<dbReference type="Pfam" id="PF03888">
    <property type="entry name" value="MucB_RseB"/>
    <property type="match status" value="1"/>
</dbReference>
<sequence>MINVTARAGRHIAASLLSLVLCGSGGLAYAAEGAQSPSHTSAEQQLLAMAHALDEQSYQGTLTYEFGGPLETLAFERLVQEQGTQERIRHLSGRPRDFSRSLPSNYCGNAAMRLFAEEGNTPFERLGLHYDFQNVGENRVADRIVDIVKITPKDTHRYGFTLGIDRESHLPLMLTLTGERGQVLERFQFVELTLGPIEKTTPVGDASQRLAFTKAACSAPESWQGWRPQWLPAGFVAARVDVNDDQTVMSFTDGLASISIFVSPIERVSGAVGVVQRGATVAAMTMVALNQHSFKVSVVGEVPPAIARKVASSVAYQAGP</sequence>
<evidence type="ECO:0000256" key="3">
    <source>
        <dbReference type="ARBA" id="ARBA00022729"/>
    </source>
</evidence>
<reference evidence="8 9" key="1">
    <citation type="journal article" date="2022" name="IScience">
        <title>An ultrasensitive nanofiber-based assay for enzymatic hydrolysis and deep-sea microbial degradation of cellulose.</title>
        <authorList>
            <person name="Tsudome M."/>
            <person name="Tachioka M."/>
            <person name="Miyazaki M."/>
            <person name="Uchimura K."/>
            <person name="Tsuda M."/>
            <person name="Takaki Y."/>
            <person name="Deguchi S."/>
        </authorList>
    </citation>
    <scope>NUCLEOTIDE SEQUENCE [LARGE SCALE GENOMIC DNA]</scope>
    <source>
        <strain evidence="8 9">GE09</strain>
    </source>
</reference>
<dbReference type="Proteomes" id="UP001320119">
    <property type="component" value="Chromosome"/>
</dbReference>
<feature type="signal peptide" evidence="5">
    <location>
        <begin position="1"/>
        <end position="30"/>
    </location>
</feature>
<dbReference type="GO" id="GO:0045152">
    <property type="term" value="F:antisigma factor binding"/>
    <property type="evidence" value="ECO:0007669"/>
    <property type="project" value="TreeGrafter"/>
</dbReference>
<evidence type="ECO:0000256" key="2">
    <source>
        <dbReference type="ARBA" id="ARBA00008150"/>
    </source>
</evidence>
<organism evidence="8 9">
    <name type="scientific">Marinagarivorans cellulosilyticus</name>
    <dbReference type="NCBI Taxonomy" id="2721545"/>
    <lineage>
        <taxon>Bacteria</taxon>
        <taxon>Pseudomonadati</taxon>
        <taxon>Pseudomonadota</taxon>
        <taxon>Gammaproteobacteria</taxon>
        <taxon>Cellvibrionales</taxon>
        <taxon>Cellvibrionaceae</taxon>
        <taxon>Marinagarivorans</taxon>
    </lineage>
</organism>
<dbReference type="PIRSF" id="PIRSF005427">
    <property type="entry name" value="RseB"/>
    <property type="match status" value="1"/>
</dbReference>